<dbReference type="Gene3D" id="1.10.287.110">
    <property type="entry name" value="DnaJ domain"/>
    <property type="match status" value="1"/>
</dbReference>
<dbReference type="Proteomes" id="UP000032141">
    <property type="component" value="Chromosome C5"/>
</dbReference>
<keyword evidence="2" id="KW-0175">Coiled coil</keyword>
<dbReference type="Pfam" id="PF00226">
    <property type="entry name" value="DnaJ"/>
    <property type="match status" value="1"/>
</dbReference>
<dbReference type="PROSITE" id="PS50076">
    <property type="entry name" value="DNAJ_2"/>
    <property type="match status" value="1"/>
</dbReference>
<feature type="compositionally biased region" description="Acidic residues" evidence="5">
    <location>
        <begin position="383"/>
        <end position="396"/>
    </location>
</feature>
<dbReference type="GeneID" id="106343234"/>
<comment type="subcellular location">
    <subcellularLocation>
        <location evidence="1">Membrane</location>
    </subcellularLocation>
</comment>
<dbReference type="GO" id="GO:0016020">
    <property type="term" value="C:membrane"/>
    <property type="evidence" value="ECO:0007669"/>
    <property type="project" value="UniProtKB-SubCell"/>
</dbReference>
<dbReference type="EnsemblPlants" id="Bo5g041100.1">
    <property type="protein sequence ID" value="Bo5g041100.1"/>
    <property type="gene ID" value="Bo5g041100"/>
</dbReference>
<sequence length="432" mass="48915">MAANRSKSEKQLRRDPYEVLGVLKNSTDQEIKSAYRKLALKYHPDKTANDPVAADMFKEVTFSYNILSDPEKRRQYDTAGFEAVEAEGQELELDLSSLGAVNTVFAALFSKLGVPIKTSVSATILEEALNGRVSVDPLLLGQAVTKKVEKQCAHFYAVTVTEEEVSYGLVCRVESSSKSKFKLLYFDQEANSGLSLALQEDSKRTGKITSAGMYFLGFPVYRLDHTNNSVAQAKDPETAFFKKLDGFQQCELTELKAGTHVFAVYGDNFFKSVNYTIQVLCAASFTQEKEDLRSVEAQILTKRAELAKFETEYREVLVQFTDMTSRYAQEMQSIDELLKQRNEIHSAYTTAPVIKRSLSKNRLNRLRRNSFKKAAAEAPAPTEQEEEEDEEEEEESSKERNKKPSPSDKSETLKKKSKWYKLHLKLDKKKPC</sequence>
<feature type="region of interest" description="Disordered" evidence="5">
    <location>
        <begin position="370"/>
        <end position="416"/>
    </location>
</feature>
<dbReference type="SMART" id="SM00271">
    <property type="entry name" value="DnaJ"/>
    <property type="match status" value="1"/>
</dbReference>
<dbReference type="CDD" id="cd06257">
    <property type="entry name" value="DnaJ"/>
    <property type="match status" value="1"/>
</dbReference>
<keyword evidence="8" id="KW-1185">Reference proteome</keyword>
<dbReference type="STRING" id="109376.A0A0D3CCV8"/>
<dbReference type="PANTHER" id="PTHR44272">
    <property type="entry name" value="DNAJ DOMAIN (PROKARYOTIC HEAT SHOCK PROTEIN)"/>
    <property type="match status" value="1"/>
</dbReference>
<dbReference type="PROSITE" id="PS00636">
    <property type="entry name" value="DNAJ_1"/>
    <property type="match status" value="1"/>
</dbReference>
<dbReference type="KEGG" id="boe:106343234"/>
<dbReference type="Gramene" id="Bo5g041100.1">
    <property type="protein sequence ID" value="Bo5g041100.1"/>
    <property type="gene ID" value="Bo5g041100"/>
</dbReference>
<name>A0A0D3CCV8_BRAOL</name>
<organism evidence="7 8">
    <name type="scientific">Brassica oleracea var. oleracea</name>
    <dbReference type="NCBI Taxonomy" id="109376"/>
    <lineage>
        <taxon>Eukaryota</taxon>
        <taxon>Viridiplantae</taxon>
        <taxon>Streptophyta</taxon>
        <taxon>Embryophyta</taxon>
        <taxon>Tracheophyta</taxon>
        <taxon>Spermatophyta</taxon>
        <taxon>Magnoliopsida</taxon>
        <taxon>eudicotyledons</taxon>
        <taxon>Gunneridae</taxon>
        <taxon>Pentapetalae</taxon>
        <taxon>rosids</taxon>
        <taxon>malvids</taxon>
        <taxon>Brassicales</taxon>
        <taxon>Brassicaceae</taxon>
        <taxon>Brassiceae</taxon>
        <taxon>Brassica</taxon>
    </lineage>
</organism>
<feature type="domain" description="J" evidence="6">
    <location>
        <begin position="15"/>
        <end position="80"/>
    </location>
</feature>
<dbReference type="OMA" id="KHRNEIH"/>
<protein>
    <recommendedName>
        <fullName evidence="6">J domain-containing protein</fullName>
    </recommendedName>
</protein>
<accession>A0A0D3CCV8</accession>
<feature type="compositionally biased region" description="Basic and acidic residues" evidence="5">
    <location>
        <begin position="405"/>
        <end position="414"/>
    </location>
</feature>
<evidence type="ECO:0000256" key="2">
    <source>
        <dbReference type="ARBA" id="ARBA00023054"/>
    </source>
</evidence>
<evidence type="ECO:0000256" key="1">
    <source>
        <dbReference type="ARBA" id="ARBA00004370"/>
    </source>
</evidence>
<dbReference type="RefSeq" id="XP_013637844.1">
    <property type="nucleotide sequence ID" value="XM_013782390.1"/>
</dbReference>
<proteinExistence type="predicted"/>
<dbReference type="InterPro" id="IPR018253">
    <property type="entry name" value="DnaJ_domain_CS"/>
</dbReference>
<reference evidence="7" key="2">
    <citation type="submission" date="2015-03" db="UniProtKB">
        <authorList>
            <consortium name="EnsemblPlants"/>
        </authorList>
    </citation>
    <scope>IDENTIFICATION</scope>
</reference>
<dbReference type="InterPro" id="IPR036869">
    <property type="entry name" value="J_dom_sf"/>
</dbReference>
<evidence type="ECO:0000256" key="4">
    <source>
        <dbReference type="ARBA" id="ARBA00023186"/>
    </source>
</evidence>
<evidence type="ECO:0000259" key="6">
    <source>
        <dbReference type="PROSITE" id="PS50076"/>
    </source>
</evidence>
<dbReference type="HOGENOM" id="CLU_031086_0_0_1"/>
<dbReference type="InterPro" id="IPR001623">
    <property type="entry name" value="DnaJ_domain"/>
</dbReference>
<feature type="compositionally biased region" description="Low complexity" evidence="5">
    <location>
        <begin position="372"/>
        <end position="382"/>
    </location>
</feature>
<keyword evidence="4" id="KW-0143">Chaperone</keyword>
<dbReference type="PANTHER" id="PTHR44272:SF2">
    <property type="entry name" value="CHAPERONE PROTEIN DNAJ 16"/>
    <property type="match status" value="1"/>
</dbReference>
<evidence type="ECO:0000256" key="5">
    <source>
        <dbReference type="SAM" id="MobiDB-lite"/>
    </source>
</evidence>
<dbReference type="SUPFAM" id="SSF46565">
    <property type="entry name" value="Chaperone J-domain"/>
    <property type="match status" value="1"/>
</dbReference>
<keyword evidence="3" id="KW-0472">Membrane</keyword>
<dbReference type="FunFam" id="1.10.287.110:FF:000097">
    <property type="entry name" value="Chaperone protein dnaJ 16"/>
    <property type="match status" value="1"/>
</dbReference>
<dbReference type="PRINTS" id="PR00625">
    <property type="entry name" value="JDOMAIN"/>
</dbReference>
<evidence type="ECO:0000313" key="8">
    <source>
        <dbReference type="Proteomes" id="UP000032141"/>
    </source>
</evidence>
<reference evidence="7 8" key="1">
    <citation type="journal article" date="2014" name="Genome Biol.">
        <title>Transcriptome and methylome profiling reveals relics of genome dominance in the mesopolyploid Brassica oleracea.</title>
        <authorList>
            <person name="Parkin I.A."/>
            <person name="Koh C."/>
            <person name="Tang H."/>
            <person name="Robinson S.J."/>
            <person name="Kagale S."/>
            <person name="Clarke W.E."/>
            <person name="Town C.D."/>
            <person name="Nixon J."/>
            <person name="Krishnakumar V."/>
            <person name="Bidwell S.L."/>
            <person name="Denoeud F."/>
            <person name="Belcram H."/>
            <person name="Links M.G."/>
            <person name="Just J."/>
            <person name="Clarke C."/>
            <person name="Bender T."/>
            <person name="Huebert T."/>
            <person name="Mason A.S."/>
            <person name="Pires J.C."/>
            <person name="Barker G."/>
            <person name="Moore J."/>
            <person name="Walley P.G."/>
            <person name="Manoli S."/>
            <person name="Batley J."/>
            <person name="Edwards D."/>
            <person name="Nelson M.N."/>
            <person name="Wang X."/>
            <person name="Paterson A.H."/>
            <person name="King G."/>
            <person name="Bancroft I."/>
            <person name="Chalhoub B."/>
            <person name="Sharpe A.G."/>
        </authorList>
    </citation>
    <scope>NUCLEOTIDE SEQUENCE</scope>
    <source>
        <strain evidence="7 8">cv. TO1000</strain>
    </source>
</reference>
<dbReference type="eggNOG" id="KOG0713">
    <property type="taxonomic scope" value="Eukaryota"/>
</dbReference>
<evidence type="ECO:0000256" key="3">
    <source>
        <dbReference type="ARBA" id="ARBA00023136"/>
    </source>
</evidence>
<dbReference type="AlphaFoldDB" id="A0A0D3CCV8"/>
<dbReference type="InterPro" id="IPR052812">
    <property type="entry name" value="Plant_DnaJ_domain"/>
</dbReference>
<evidence type="ECO:0000313" key="7">
    <source>
        <dbReference type="EnsemblPlants" id="Bo5g041100.1"/>
    </source>
</evidence>
<dbReference type="OrthoDB" id="10250354at2759"/>